<keyword evidence="2" id="KW-1185">Reference proteome</keyword>
<dbReference type="GO" id="GO:0019867">
    <property type="term" value="C:outer membrane"/>
    <property type="evidence" value="ECO:0007669"/>
    <property type="project" value="InterPro"/>
</dbReference>
<accession>A0A0K6HS55</accession>
<dbReference type="Proteomes" id="UP000183900">
    <property type="component" value="Unassembled WGS sequence"/>
</dbReference>
<sequence length="187" mass="20156">MSLPNASGRTGGTKLTLALLVAGAALLGGCQVRPLYGSLTPGDASTASHVQSDLAAIRIDTIDTLGANTRRVLLTELMFNFERGNSTAEKKYDLRLVGNVSSTSIGVEQLADVPASYTMTMNVTFVLYERATQRTLMTGKSFASASYDFSSQRFANLRAQRDAEERVAKQVAQDMTARIAGYFATRK</sequence>
<evidence type="ECO:0000313" key="2">
    <source>
        <dbReference type="Proteomes" id="UP000183900"/>
    </source>
</evidence>
<dbReference type="RefSeq" id="WP_055454709.1">
    <property type="nucleotide sequence ID" value="NZ_CYHE01000002.1"/>
</dbReference>
<dbReference type="AlphaFoldDB" id="A0A0K6HS55"/>
<evidence type="ECO:0000313" key="1">
    <source>
        <dbReference type="EMBL" id="CUA93666.1"/>
    </source>
</evidence>
<gene>
    <name evidence="1" type="ORF">Ga0061067_102468</name>
</gene>
<name>A0A0K6HS55_9HYPH</name>
<proteinExistence type="predicted"/>
<dbReference type="GO" id="GO:0043165">
    <property type="term" value="P:Gram-negative-bacterium-type cell outer membrane assembly"/>
    <property type="evidence" value="ECO:0007669"/>
    <property type="project" value="InterPro"/>
</dbReference>
<reference evidence="2" key="1">
    <citation type="submission" date="2015-08" db="EMBL/GenBank/DDBJ databases">
        <authorList>
            <person name="Varghese N."/>
        </authorList>
    </citation>
    <scope>NUCLEOTIDE SEQUENCE [LARGE SCALE GENOMIC DNA]</scope>
    <source>
        <strain evidence="2">DSM 23407</strain>
    </source>
</reference>
<dbReference type="InterPro" id="IPR007485">
    <property type="entry name" value="LPS_assembly_LptE"/>
</dbReference>
<dbReference type="OrthoDB" id="7678210at2"/>
<protein>
    <submittedName>
        <fullName evidence="1">Predicted secreted (Periplasmic) protein</fullName>
    </submittedName>
</protein>
<organism evidence="1 2">
    <name type="scientific">Pannonibacter indicus</name>
    <dbReference type="NCBI Taxonomy" id="466044"/>
    <lineage>
        <taxon>Bacteria</taxon>
        <taxon>Pseudomonadati</taxon>
        <taxon>Pseudomonadota</taxon>
        <taxon>Alphaproteobacteria</taxon>
        <taxon>Hyphomicrobiales</taxon>
        <taxon>Stappiaceae</taxon>
        <taxon>Pannonibacter</taxon>
    </lineage>
</organism>
<dbReference type="Pfam" id="PF04390">
    <property type="entry name" value="LptE"/>
    <property type="match status" value="1"/>
</dbReference>
<dbReference type="EMBL" id="CYHE01000002">
    <property type="protein sequence ID" value="CUA93666.1"/>
    <property type="molecule type" value="Genomic_DNA"/>
</dbReference>
<dbReference type="Gene3D" id="3.30.160.150">
    <property type="entry name" value="Lipoprotein like domain"/>
    <property type="match status" value="1"/>
</dbReference>